<name>A0A7Y9PIP6_9BACT</name>
<evidence type="ECO:0000256" key="2">
    <source>
        <dbReference type="SAM" id="SignalP"/>
    </source>
</evidence>
<feature type="chain" id="PRO_5030631348" description="Lipoprotein" evidence="2">
    <location>
        <begin position="29"/>
        <end position="110"/>
    </location>
</feature>
<keyword evidence="2" id="KW-0732">Signal</keyword>
<proteinExistence type="predicted"/>
<sequence length="110" mass="12241">MKLSRYMLPLAAAAVLLTAGCAERTYVAAPPPPPPQGPPPLVEQADHNGFQAGSADGARDSYNGVGYHPKSDRKFHDAPGYDPRFGPFEAYRDYFRNAYLRGYYRGFYHQ</sequence>
<protein>
    <recommendedName>
        <fullName evidence="5">Lipoprotein</fullName>
    </recommendedName>
</protein>
<feature type="compositionally biased region" description="Pro residues" evidence="1">
    <location>
        <begin position="29"/>
        <end position="41"/>
    </location>
</feature>
<evidence type="ECO:0000313" key="4">
    <source>
        <dbReference type="Proteomes" id="UP000589520"/>
    </source>
</evidence>
<keyword evidence="4" id="KW-1185">Reference proteome</keyword>
<dbReference type="AlphaFoldDB" id="A0A7Y9PIP6"/>
<gene>
    <name evidence="3" type="ORF">HDF17_002901</name>
</gene>
<dbReference type="EMBL" id="JACCCW010000002">
    <property type="protein sequence ID" value="NYF80581.1"/>
    <property type="molecule type" value="Genomic_DNA"/>
</dbReference>
<evidence type="ECO:0000256" key="1">
    <source>
        <dbReference type="SAM" id="MobiDB-lite"/>
    </source>
</evidence>
<organism evidence="3 4">
    <name type="scientific">Granulicella arctica</name>
    <dbReference type="NCBI Taxonomy" id="940613"/>
    <lineage>
        <taxon>Bacteria</taxon>
        <taxon>Pseudomonadati</taxon>
        <taxon>Acidobacteriota</taxon>
        <taxon>Terriglobia</taxon>
        <taxon>Terriglobales</taxon>
        <taxon>Acidobacteriaceae</taxon>
        <taxon>Granulicella</taxon>
    </lineage>
</organism>
<evidence type="ECO:0008006" key="5">
    <source>
        <dbReference type="Google" id="ProtNLM"/>
    </source>
</evidence>
<dbReference type="Proteomes" id="UP000589520">
    <property type="component" value="Unassembled WGS sequence"/>
</dbReference>
<reference evidence="3 4" key="1">
    <citation type="submission" date="2020-07" db="EMBL/GenBank/DDBJ databases">
        <title>Genomic Encyclopedia of Type Strains, Phase IV (KMG-V): Genome sequencing to study the core and pangenomes of soil and plant-associated prokaryotes.</title>
        <authorList>
            <person name="Whitman W."/>
        </authorList>
    </citation>
    <scope>NUCLEOTIDE SEQUENCE [LARGE SCALE GENOMIC DNA]</scope>
    <source>
        <strain evidence="3 4">X4EP2</strain>
    </source>
</reference>
<dbReference type="PROSITE" id="PS51257">
    <property type="entry name" value="PROKAR_LIPOPROTEIN"/>
    <property type="match status" value="1"/>
</dbReference>
<feature type="compositionally biased region" description="Basic and acidic residues" evidence="1">
    <location>
        <begin position="69"/>
        <end position="78"/>
    </location>
</feature>
<feature type="signal peptide" evidence="2">
    <location>
        <begin position="1"/>
        <end position="28"/>
    </location>
</feature>
<evidence type="ECO:0000313" key="3">
    <source>
        <dbReference type="EMBL" id="NYF80581.1"/>
    </source>
</evidence>
<comment type="caution">
    <text evidence="3">The sequence shown here is derived from an EMBL/GenBank/DDBJ whole genome shotgun (WGS) entry which is preliminary data.</text>
</comment>
<dbReference type="RefSeq" id="WP_179492074.1">
    <property type="nucleotide sequence ID" value="NZ_JACCCW010000002.1"/>
</dbReference>
<feature type="region of interest" description="Disordered" evidence="1">
    <location>
        <begin position="26"/>
        <end position="78"/>
    </location>
</feature>
<accession>A0A7Y9PIP6</accession>